<accession>A0A1I0YCQ6</accession>
<protein>
    <submittedName>
        <fullName evidence="1">Uncharacterized protein</fullName>
    </submittedName>
</protein>
<organism evidence="1 2">
    <name type="scientific">Selenomonas ruminantium</name>
    <dbReference type="NCBI Taxonomy" id="971"/>
    <lineage>
        <taxon>Bacteria</taxon>
        <taxon>Bacillati</taxon>
        <taxon>Bacillota</taxon>
        <taxon>Negativicutes</taxon>
        <taxon>Selenomonadales</taxon>
        <taxon>Selenomonadaceae</taxon>
        <taxon>Selenomonas</taxon>
    </lineage>
</organism>
<dbReference type="EMBL" id="FOJX01000011">
    <property type="protein sequence ID" value="SFB10556.1"/>
    <property type="molecule type" value="Genomic_DNA"/>
</dbReference>
<dbReference type="RefSeq" id="WP_074816780.1">
    <property type="nucleotide sequence ID" value="NZ_FOJX01000011.1"/>
</dbReference>
<dbReference type="AlphaFoldDB" id="A0A1I0YCQ6"/>
<proteinExistence type="predicted"/>
<evidence type="ECO:0000313" key="1">
    <source>
        <dbReference type="EMBL" id="SFB10556.1"/>
    </source>
</evidence>
<evidence type="ECO:0000313" key="2">
    <source>
        <dbReference type="Proteomes" id="UP000183843"/>
    </source>
</evidence>
<name>A0A1I0YCQ6_SELRU</name>
<sequence>MVKKMDLVKLAKKFNMSHRYKRRNEEVAPHHHREQMKCVAAKAKAEMVAHRNSRRAKSDK</sequence>
<dbReference type="Proteomes" id="UP000183843">
    <property type="component" value="Unassembled WGS sequence"/>
</dbReference>
<reference evidence="1 2" key="1">
    <citation type="submission" date="2016-10" db="EMBL/GenBank/DDBJ databases">
        <authorList>
            <person name="de Groot N.N."/>
        </authorList>
    </citation>
    <scope>NUCLEOTIDE SEQUENCE [LARGE SCALE GENOMIC DNA]</scope>
    <source>
        <strain evidence="1 2">L14</strain>
    </source>
</reference>
<gene>
    <name evidence="1" type="ORF">SAMN05216587_11177</name>
</gene>